<evidence type="ECO:0000313" key="5">
    <source>
        <dbReference type="Proteomes" id="UP000569329"/>
    </source>
</evidence>
<reference evidence="4 5" key="1">
    <citation type="submission" date="2020-07" db="EMBL/GenBank/DDBJ databases">
        <title>Sequencing the genomes of 1000 actinobacteria strains.</title>
        <authorList>
            <person name="Klenk H.-P."/>
        </authorList>
    </citation>
    <scope>NUCLEOTIDE SEQUENCE [LARGE SCALE GENOMIC DNA]</scope>
    <source>
        <strain evidence="4 5">DSM 45975</strain>
    </source>
</reference>
<proteinExistence type="predicted"/>
<dbReference type="InterPro" id="IPR003018">
    <property type="entry name" value="GAF"/>
</dbReference>
<evidence type="ECO:0000259" key="3">
    <source>
        <dbReference type="PROSITE" id="PS50921"/>
    </source>
</evidence>
<dbReference type="EMBL" id="JACGWZ010000007">
    <property type="protein sequence ID" value="MBA8827074.1"/>
    <property type="molecule type" value="Genomic_DNA"/>
</dbReference>
<keyword evidence="1" id="KW-0805">Transcription regulation</keyword>
<dbReference type="SUPFAM" id="SSF55781">
    <property type="entry name" value="GAF domain-like"/>
    <property type="match status" value="1"/>
</dbReference>
<dbReference type="Pfam" id="PF01590">
    <property type="entry name" value="GAF"/>
    <property type="match status" value="1"/>
</dbReference>
<protein>
    <recommendedName>
        <fullName evidence="3">ANTAR domain-containing protein</fullName>
    </recommendedName>
</protein>
<dbReference type="Gene3D" id="1.10.10.10">
    <property type="entry name" value="Winged helix-like DNA-binding domain superfamily/Winged helix DNA-binding domain"/>
    <property type="match status" value="1"/>
</dbReference>
<comment type="caution">
    <text evidence="4">The sequence shown here is derived from an EMBL/GenBank/DDBJ whole genome shotgun (WGS) entry which is preliminary data.</text>
</comment>
<gene>
    <name evidence="4" type="ORF">FHX42_004458</name>
</gene>
<evidence type="ECO:0000256" key="2">
    <source>
        <dbReference type="ARBA" id="ARBA00023163"/>
    </source>
</evidence>
<organism evidence="4 5">
    <name type="scientific">Halosaccharopolyspora lacisalsi</name>
    <dbReference type="NCBI Taxonomy" id="1000566"/>
    <lineage>
        <taxon>Bacteria</taxon>
        <taxon>Bacillati</taxon>
        <taxon>Actinomycetota</taxon>
        <taxon>Actinomycetes</taxon>
        <taxon>Pseudonocardiales</taxon>
        <taxon>Pseudonocardiaceae</taxon>
        <taxon>Halosaccharopolyspora</taxon>
    </lineage>
</organism>
<dbReference type="Gene3D" id="3.30.450.40">
    <property type="match status" value="1"/>
</dbReference>
<dbReference type="InterPro" id="IPR036388">
    <property type="entry name" value="WH-like_DNA-bd_sf"/>
</dbReference>
<dbReference type="Proteomes" id="UP000569329">
    <property type="component" value="Unassembled WGS sequence"/>
</dbReference>
<sequence>MTGNRVATVYSWLAAAAASRNEPITNTVLCRTACQHLAVDGASVALMSRAADGEGPPRIHQDPVATTGATSARLEELHLTAGEGPSAEAFTRAAPVLIPDLQVGTSRWPGFGSAALACGVAAIFAYPLRSAATQVGVLTAHRASPGTLASQARADAPVFAELAAHLLRTDPAGLLTVAARPDTGSAAARDEVHQAVGVLSVQLGVGLPAAFDRLRAHAFTHGTQLSDVAREVVSHRLHLPSDSGDNP</sequence>
<dbReference type="PROSITE" id="PS50921">
    <property type="entry name" value="ANTAR"/>
    <property type="match status" value="1"/>
</dbReference>
<name>A0A839DZY6_9PSEU</name>
<evidence type="ECO:0000256" key="1">
    <source>
        <dbReference type="ARBA" id="ARBA00023015"/>
    </source>
</evidence>
<dbReference type="InterPro" id="IPR029016">
    <property type="entry name" value="GAF-like_dom_sf"/>
</dbReference>
<dbReference type="GO" id="GO:0003723">
    <property type="term" value="F:RNA binding"/>
    <property type="evidence" value="ECO:0007669"/>
    <property type="project" value="InterPro"/>
</dbReference>
<accession>A0A839DZY6</accession>
<dbReference type="SMART" id="SM01012">
    <property type="entry name" value="ANTAR"/>
    <property type="match status" value="1"/>
</dbReference>
<dbReference type="RefSeq" id="WP_182546270.1">
    <property type="nucleotide sequence ID" value="NZ_JACGWZ010000007.1"/>
</dbReference>
<keyword evidence="2" id="KW-0804">Transcription</keyword>
<keyword evidence="5" id="KW-1185">Reference proteome</keyword>
<evidence type="ECO:0000313" key="4">
    <source>
        <dbReference type="EMBL" id="MBA8827074.1"/>
    </source>
</evidence>
<dbReference type="AlphaFoldDB" id="A0A839DZY6"/>
<dbReference type="InterPro" id="IPR005561">
    <property type="entry name" value="ANTAR"/>
</dbReference>
<dbReference type="Pfam" id="PF03861">
    <property type="entry name" value="ANTAR"/>
    <property type="match status" value="1"/>
</dbReference>
<feature type="domain" description="ANTAR" evidence="3">
    <location>
        <begin position="172"/>
        <end position="233"/>
    </location>
</feature>